<dbReference type="Proteomes" id="UP000186917">
    <property type="component" value="Unassembled WGS sequence"/>
</dbReference>
<dbReference type="GO" id="GO:0009055">
    <property type="term" value="F:electron transfer activity"/>
    <property type="evidence" value="ECO:0007669"/>
    <property type="project" value="InterPro"/>
</dbReference>
<dbReference type="SUPFAM" id="SSF46626">
    <property type="entry name" value="Cytochrome c"/>
    <property type="match status" value="1"/>
</dbReference>
<dbReference type="AlphaFoldDB" id="A0A1N7QZY6"/>
<dbReference type="OrthoDB" id="1524994at2"/>
<keyword evidence="2 4" id="KW-0479">Metal-binding</keyword>
<dbReference type="PROSITE" id="PS51257">
    <property type="entry name" value="PROKAR_LIPOPROTEIN"/>
    <property type="match status" value="1"/>
</dbReference>
<keyword evidence="3 4" id="KW-0408">Iron</keyword>
<dbReference type="InterPro" id="IPR009056">
    <property type="entry name" value="Cyt_c-like_dom"/>
</dbReference>
<dbReference type="PROSITE" id="PS51007">
    <property type="entry name" value="CYTC"/>
    <property type="match status" value="1"/>
</dbReference>
<keyword evidence="5" id="KW-0732">Signal</keyword>
<feature type="signal peptide" evidence="5">
    <location>
        <begin position="1"/>
        <end position="19"/>
    </location>
</feature>
<reference evidence="8" key="1">
    <citation type="submission" date="2017-01" db="EMBL/GenBank/DDBJ databases">
        <authorList>
            <person name="Varghese N."/>
            <person name="Submissions S."/>
        </authorList>
    </citation>
    <scope>NUCLEOTIDE SEQUENCE [LARGE SCALE GENOMIC DNA]</scope>
    <source>
        <strain evidence="8">DSM 21054</strain>
    </source>
</reference>
<sequence length="136" mass="14135">MKRTILTVMIMAMAGCALLTGCYKDVRMADSSSSDGSSGGSDGGAVPADSVTFAKYVVPLFTSNCVTCHGGNEAPDLRADNAYKSLINGKYVVAGDAASSILYQKVSSGSMPPDGPMKTTDIDKIKNWINNGALNN</sequence>
<protein>
    <submittedName>
        <fullName evidence="7">Planctomycete cytochrome C</fullName>
    </submittedName>
</protein>
<evidence type="ECO:0000256" key="4">
    <source>
        <dbReference type="PROSITE-ProRule" id="PRU00433"/>
    </source>
</evidence>
<dbReference type="PANTHER" id="PTHR35889">
    <property type="entry name" value="CYCLOINULO-OLIGOSACCHARIDE FRUCTANOTRANSFERASE-RELATED"/>
    <property type="match status" value="1"/>
</dbReference>
<gene>
    <name evidence="7" type="ORF">SAMN05421788_10824</name>
</gene>
<dbReference type="STRING" id="477680.SAMN05421788_10824"/>
<organism evidence="7 8">
    <name type="scientific">Filimonas lacunae</name>
    <dbReference type="NCBI Taxonomy" id="477680"/>
    <lineage>
        <taxon>Bacteria</taxon>
        <taxon>Pseudomonadati</taxon>
        <taxon>Bacteroidota</taxon>
        <taxon>Chitinophagia</taxon>
        <taxon>Chitinophagales</taxon>
        <taxon>Chitinophagaceae</taxon>
        <taxon>Filimonas</taxon>
    </lineage>
</organism>
<dbReference type="Gene3D" id="1.10.760.10">
    <property type="entry name" value="Cytochrome c-like domain"/>
    <property type="match status" value="1"/>
</dbReference>
<evidence type="ECO:0000259" key="6">
    <source>
        <dbReference type="PROSITE" id="PS51007"/>
    </source>
</evidence>
<dbReference type="EMBL" id="FTOR01000008">
    <property type="protein sequence ID" value="SIT28426.1"/>
    <property type="molecule type" value="Genomic_DNA"/>
</dbReference>
<dbReference type="PANTHER" id="PTHR35889:SF3">
    <property type="entry name" value="F-BOX DOMAIN-CONTAINING PROTEIN"/>
    <property type="match status" value="1"/>
</dbReference>
<dbReference type="GO" id="GO:0020037">
    <property type="term" value="F:heme binding"/>
    <property type="evidence" value="ECO:0007669"/>
    <property type="project" value="InterPro"/>
</dbReference>
<dbReference type="GO" id="GO:0046872">
    <property type="term" value="F:metal ion binding"/>
    <property type="evidence" value="ECO:0007669"/>
    <property type="project" value="UniProtKB-KW"/>
</dbReference>
<evidence type="ECO:0000256" key="2">
    <source>
        <dbReference type="ARBA" id="ARBA00022723"/>
    </source>
</evidence>
<dbReference type="InterPro" id="IPR011429">
    <property type="entry name" value="Cyt_c_Planctomycete-type"/>
</dbReference>
<dbReference type="InterPro" id="IPR036909">
    <property type="entry name" value="Cyt_c-like_dom_sf"/>
</dbReference>
<evidence type="ECO:0000313" key="7">
    <source>
        <dbReference type="EMBL" id="SIT28426.1"/>
    </source>
</evidence>
<accession>A0A1N7QZY6</accession>
<evidence type="ECO:0000256" key="5">
    <source>
        <dbReference type="SAM" id="SignalP"/>
    </source>
</evidence>
<name>A0A1N7QZY6_9BACT</name>
<keyword evidence="1 4" id="KW-0349">Heme</keyword>
<keyword evidence="8" id="KW-1185">Reference proteome</keyword>
<proteinExistence type="predicted"/>
<evidence type="ECO:0000256" key="1">
    <source>
        <dbReference type="ARBA" id="ARBA00022617"/>
    </source>
</evidence>
<evidence type="ECO:0000256" key="3">
    <source>
        <dbReference type="ARBA" id="ARBA00023004"/>
    </source>
</evidence>
<evidence type="ECO:0000313" key="8">
    <source>
        <dbReference type="Proteomes" id="UP000186917"/>
    </source>
</evidence>
<feature type="domain" description="Cytochrome c" evidence="6">
    <location>
        <begin position="44"/>
        <end position="133"/>
    </location>
</feature>
<dbReference type="RefSeq" id="WP_084206402.1">
    <property type="nucleotide sequence ID" value="NZ_AP017422.1"/>
</dbReference>
<dbReference type="Pfam" id="PF07635">
    <property type="entry name" value="PSCyt1"/>
    <property type="match status" value="1"/>
</dbReference>
<feature type="chain" id="PRO_5012998332" evidence="5">
    <location>
        <begin position="20"/>
        <end position="136"/>
    </location>
</feature>